<feature type="binding site" evidence="7">
    <location>
        <begin position="104"/>
        <end position="110"/>
    </location>
    <ligand>
        <name>S-adenosyl-L-methionine</name>
        <dbReference type="ChEBI" id="CHEBI:59789"/>
    </ligand>
</feature>
<dbReference type="SUPFAM" id="SSF53335">
    <property type="entry name" value="S-adenosyl-L-methionine-dependent methyltransferases"/>
    <property type="match status" value="1"/>
</dbReference>
<dbReference type="Proteomes" id="UP000325393">
    <property type="component" value="Chromosome"/>
</dbReference>
<sequence>MLKLPKEFKDKYRKLLGTDEADEMFTAMNDTNKKSFRINPLKFNTKISYSKKAPVPNLANAYYGAVSGQDPEWVSGTVYSQDPSAMFPAKVANVQPGERVLDLCAAPGGKSTGLGEDLKGQGVLVANEISRPRAKVLRENLERWGVSNVLITSESPEKLAPHFLQFFDKILVDAPCSGEGMFRKNPEAIKYWSEDYVLTCQKRQKEILKEAVKMLRPGGELIYSTCTFSPEEDEQIVAWLVKNFNLVITPIKSIKMDKISHGHLDWAQNLDGLQNTLRFWPQDGLGEGQFIAKLTMPGVTIKAPIKRKNRAKKKLRNKFALFKDEKELVAAILDKFNLPSELNDWPKRVLVRKQHVFIPALTGKQLDGLKILSNGLELGILKKKRFEPGHQLALVLGQVKQERVIDLPNQENYQSYLHGETVKVDSDLRGFVLISCHNLIFSFGKIANNGVIKNYYPKGLRTLKKG</sequence>
<feature type="domain" description="SAM-dependent MTase RsmB/NOP-type" evidence="8">
    <location>
        <begin position="1"/>
        <end position="297"/>
    </location>
</feature>
<evidence type="ECO:0000313" key="11">
    <source>
        <dbReference type="Proteomes" id="UP000035709"/>
    </source>
</evidence>
<evidence type="ECO:0000256" key="4">
    <source>
        <dbReference type="ARBA" id="ARBA00022679"/>
    </source>
</evidence>
<protein>
    <submittedName>
        <fullName evidence="10">RNA methyltransferase</fullName>
    </submittedName>
    <submittedName>
        <fullName evidence="9">tRNA and rRNA cytosine-C5-methylase</fullName>
    </submittedName>
</protein>
<keyword evidence="4 7" id="KW-0808">Transferase</keyword>
<organism evidence="9 11">
    <name type="scientific">Lactobacillus acetotolerans</name>
    <dbReference type="NCBI Taxonomy" id="1600"/>
    <lineage>
        <taxon>Bacteria</taxon>
        <taxon>Bacillati</taxon>
        <taxon>Bacillota</taxon>
        <taxon>Bacilli</taxon>
        <taxon>Lactobacillales</taxon>
        <taxon>Lactobacillaceae</taxon>
        <taxon>Lactobacillus</taxon>
    </lineage>
</organism>
<dbReference type="KEGG" id="lae:LBAT_0863"/>
<dbReference type="EMBL" id="CP044496">
    <property type="protein sequence ID" value="QFG51287.1"/>
    <property type="molecule type" value="Genomic_DNA"/>
</dbReference>
<dbReference type="GO" id="GO:0008173">
    <property type="term" value="F:RNA methyltransferase activity"/>
    <property type="evidence" value="ECO:0007669"/>
    <property type="project" value="InterPro"/>
</dbReference>
<dbReference type="Gene3D" id="3.30.70.1170">
    <property type="entry name" value="Sun protein, domain 3"/>
    <property type="match status" value="1"/>
</dbReference>
<dbReference type="InterPro" id="IPR031341">
    <property type="entry name" value="Methyltr_RsmF_N"/>
</dbReference>
<dbReference type="PROSITE" id="PS51686">
    <property type="entry name" value="SAM_MT_RSMB_NOP"/>
    <property type="match status" value="1"/>
</dbReference>
<dbReference type="PRINTS" id="PR02008">
    <property type="entry name" value="RCMTFAMILY"/>
</dbReference>
<dbReference type="CDD" id="cd02440">
    <property type="entry name" value="AdoMet_MTases"/>
    <property type="match status" value="1"/>
</dbReference>
<evidence type="ECO:0000256" key="7">
    <source>
        <dbReference type="PROSITE-ProRule" id="PRU01023"/>
    </source>
</evidence>
<dbReference type="InterPro" id="IPR031340">
    <property type="entry name" value="RsmF_methylt_CI"/>
</dbReference>
<dbReference type="PROSITE" id="PS01153">
    <property type="entry name" value="NOL1_NOP2_SUN"/>
    <property type="match status" value="1"/>
</dbReference>
<proteinExistence type="inferred from homology"/>
<comment type="similarity">
    <text evidence="1 7">Belongs to the class I-like SAM-binding methyltransferase superfamily. RsmB/NOP family.</text>
</comment>
<dbReference type="InterPro" id="IPR049560">
    <property type="entry name" value="MeTrfase_RsmB-F_NOP2_cat"/>
</dbReference>
<dbReference type="GO" id="GO:0003723">
    <property type="term" value="F:RNA binding"/>
    <property type="evidence" value="ECO:0007669"/>
    <property type="project" value="UniProtKB-UniRule"/>
</dbReference>
<dbReference type="GeneID" id="78212236"/>
<feature type="binding site" evidence="7">
    <location>
        <position position="128"/>
    </location>
    <ligand>
        <name>S-adenosyl-L-methionine</name>
        <dbReference type="ChEBI" id="CHEBI:59789"/>
    </ligand>
</feature>
<dbReference type="PANTHER" id="PTHR22807">
    <property type="entry name" value="NOP2 YEAST -RELATED NOL1/NOP2/FMU SUN DOMAIN-CONTAINING"/>
    <property type="match status" value="1"/>
</dbReference>
<feature type="binding site" evidence="7">
    <location>
        <position position="173"/>
    </location>
    <ligand>
        <name>S-adenosyl-L-methionine</name>
        <dbReference type="ChEBI" id="CHEBI:59789"/>
    </ligand>
</feature>
<evidence type="ECO:0000313" key="12">
    <source>
        <dbReference type="Proteomes" id="UP000325393"/>
    </source>
</evidence>
<dbReference type="Pfam" id="PF01189">
    <property type="entry name" value="Methyltr_RsmB-F"/>
    <property type="match status" value="1"/>
</dbReference>
<dbReference type="STRING" id="1600.LBAT_0863"/>
<dbReference type="Gene3D" id="2.30.130.60">
    <property type="match status" value="1"/>
</dbReference>
<dbReference type="InterPro" id="IPR001678">
    <property type="entry name" value="MeTrfase_RsmB-F_NOP2_dom"/>
</dbReference>
<evidence type="ECO:0000313" key="9">
    <source>
        <dbReference type="EMBL" id="BAQ57252.1"/>
    </source>
</evidence>
<feature type="active site" description="Nucleophile" evidence="7">
    <location>
        <position position="226"/>
    </location>
</feature>
<evidence type="ECO:0000259" key="8">
    <source>
        <dbReference type="PROSITE" id="PS51686"/>
    </source>
</evidence>
<dbReference type="PANTHER" id="PTHR22807:SF30">
    <property type="entry name" value="28S RRNA (CYTOSINE(4447)-C(5))-METHYLTRANSFERASE-RELATED"/>
    <property type="match status" value="1"/>
</dbReference>
<name>A0A0D6A363_9LACO</name>
<dbReference type="InterPro" id="IPR018314">
    <property type="entry name" value="RsmB/NOL1/NOP2-like_CS"/>
</dbReference>
<accession>A0A0D6A363</accession>
<reference evidence="9 11" key="1">
    <citation type="submission" date="2015-03" db="EMBL/GenBank/DDBJ databases">
        <title>Complete genome sequence of Lactobacillus acetotolerans NBRC 13120.</title>
        <authorList>
            <person name="Toh H."/>
            <person name="Morita H."/>
            <person name="Fujita N."/>
        </authorList>
    </citation>
    <scope>NUCLEOTIDE SEQUENCE [LARGE SCALE GENOMIC DNA]</scope>
    <source>
        <strain evidence="9 11">NBRC 13120</strain>
    </source>
</reference>
<dbReference type="Proteomes" id="UP000035709">
    <property type="component" value="Chromosome"/>
</dbReference>
<dbReference type="CDD" id="cd21147">
    <property type="entry name" value="RsmF_methylt_CTD1"/>
    <property type="match status" value="1"/>
</dbReference>
<dbReference type="OrthoDB" id="9810297at2"/>
<dbReference type="Pfam" id="PF17125">
    <property type="entry name" value="Methyltr_RsmF_N"/>
    <property type="match status" value="1"/>
</dbReference>
<dbReference type="Gene3D" id="3.40.50.150">
    <property type="entry name" value="Vaccinia Virus protein VP39"/>
    <property type="match status" value="1"/>
</dbReference>
<gene>
    <name evidence="10" type="ORF">LA749_04470</name>
    <name evidence="9" type="ORF">LBAT_0863</name>
</gene>
<keyword evidence="2" id="KW-0963">Cytoplasm</keyword>
<keyword evidence="5 7" id="KW-0949">S-adenosyl-L-methionine</keyword>
<dbReference type="InterPro" id="IPR027391">
    <property type="entry name" value="Nol1_Nop2_Fmu_2"/>
</dbReference>
<evidence type="ECO:0000256" key="6">
    <source>
        <dbReference type="ARBA" id="ARBA00022884"/>
    </source>
</evidence>
<evidence type="ECO:0000313" key="10">
    <source>
        <dbReference type="EMBL" id="QFG51287.1"/>
    </source>
</evidence>
<reference evidence="10 12" key="2">
    <citation type="submission" date="2019-09" db="EMBL/GenBank/DDBJ databases">
        <title>Genome sequencing of Lactobacillus acetotolerans.</title>
        <authorList>
            <person name="Kim K."/>
        </authorList>
    </citation>
    <scope>NUCLEOTIDE SEQUENCE [LARGE SCALE GENOMIC DNA]</scope>
    <source>
        <strain evidence="10 12">LA749</strain>
    </source>
</reference>
<evidence type="ECO:0000256" key="2">
    <source>
        <dbReference type="ARBA" id="ARBA00022490"/>
    </source>
</evidence>
<dbReference type="Pfam" id="PF13636">
    <property type="entry name" value="Methyltranf_PUA"/>
    <property type="match status" value="1"/>
</dbReference>
<dbReference type="InterPro" id="IPR023267">
    <property type="entry name" value="RCMT"/>
</dbReference>
<comment type="caution">
    <text evidence="7">Lacks conserved residue(s) required for the propagation of feature annotation.</text>
</comment>
<keyword evidence="11" id="KW-1185">Reference proteome</keyword>
<evidence type="ECO:0000256" key="1">
    <source>
        <dbReference type="ARBA" id="ARBA00007494"/>
    </source>
</evidence>
<evidence type="ECO:0000256" key="5">
    <source>
        <dbReference type="ARBA" id="ARBA00022691"/>
    </source>
</evidence>
<dbReference type="RefSeq" id="WP_056969643.1">
    <property type="nucleotide sequence ID" value="NZ_AP014808.1"/>
</dbReference>
<dbReference type="GO" id="GO:0001510">
    <property type="term" value="P:RNA methylation"/>
    <property type="evidence" value="ECO:0007669"/>
    <property type="project" value="InterPro"/>
</dbReference>
<dbReference type="EMBL" id="AP014808">
    <property type="protein sequence ID" value="BAQ57252.1"/>
    <property type="molecule type" value="Genomic_DNA"/>
</dbReference>
<dbReference type="AlphaFoldDB" id="A0A0D6A363"/>
<dbReference type="Pfam" id="PF17126">
    <property type="entry name" value="RsmF_methylt_CI"/>
    <property type="match status" value="1"/>
</dbReference>
<dbReference type="PATRIC" id="fig|1600.4.peg.885"/>
<keyword evidence="3 7" id="KW-0489">Methyltransferase</keyword>
<evidence type="ECO:0000256" key="3">
    <source>
        <dbReference type="ARBA" id="ARBA00022603"/>
    </source>
</evidence>
<keyword evidence="6 7" id="KW-0694">RNA-binding</keyword>
<dbReference type="InterPro" id="IPR029063">
    <property type="entry name" value="SAM-dependent_MTases_sf"/>
</dbReference>